<name>A0A1D8IQE2_9GAMM</name>
<gene>
    <name evidence="7" type="ORF">BI364_12420</name>
</gene>
<feature type="transmembrane region" description="Helical" evidence="6">
    <location>
        <begin position="40"/>
        <end position="60"/>
    </location>
</feature>
<feature type="transmembrane region" description="Helical" evidence="6">
    <location>
        <begin position="81"/>
        <end position="107"/>
    </location>
</feature>
<feature type="transmembrane region" description="Helical" evidence="6">
    <location>
        <begin position="180"/>
        <end position="202"/>
    </location>
</feature>
<dbReference type="PANTHER" id="PTHR30250">
    <property type="entry name" value="PST FAMILY PREDICTED COLANIC ACID TRANSPORTER"/>
    <property type="match status" value="1"/>
</dbReference>
<feature type="transmembrane region" description="Helical" evidence="6">
    <location>
        <begin position="366"/>
        <end position="385"/>
    </location>
</feature>
<dbReference type="Proteomes" id="UP000095401">
    <property type="component" value="Chromosome"/>
</dbReference>
<keyword evidence="4 6" id="KW-1133">Transmembrane helix</keyword>
<evidence type="ECO:0000256" key="5">
    <source>
        <dbReference type="ARBA" id="ARBA00023136"/>
    </source>
</evidence>
<dbReference type="GO" id="GO:0005886">
    <property type="term" value="C:plasma membrane"/>
    <property type="evidence" value="ECO:0007669"/>
    <property type="project" value="UniProtKB-SubCell"/>
</dbReference>
<comment type="subcellular location">
    <subcellularLocation>
        <location evidence="1">Cell membrane</location>
        <topology evidence="1">Multi-pass membrane protein</topology>
    </subcellularLocation>
</comment>
<evidence type="ECO:0000256" key="2">
    <source>
        <dbReference type="ARBA" id="ARBA00022475"/>
    </source>
</evidence>
<organism evidence="7 8">
    <name type="scientific">Acidihalobacter yilgarnensis</name>
    <dbReference type="NCBI Taxonomy" id="2819280"/>
    <lineage>
        <taxon>Bacteria</taxon>
        <taxon>Pseudomonadati</taxon>
        <taxon>Pseudomonadota</taxon>
        <taxon>Gammaproteobacteria</taxon>
        <taxon>Chromatiales</taxon>
        <taxon>Ectothiorhodospiraceae</taxon>
        <taxon>Acidihalobacter</taxon>
    </lineage>
</organism>
<keyword evidence="2" id="KW-1003">Cell membrane</keyword>
<evidence type="ECO:0000256" key="1">
    <source>
        <dbReference type="ARBA" id="ARBA00004651"/>
    </source>
</evidence>
<dbReference type="RefSeq" id="WP_070079016.1">
    <property type="nucleotide sequence ID" value="NZ_CP017415.1"/>
</dbReference>
<evidence type="ECO:0000256" key="3">
    <source>
        <dbReference type="ARBA" id="ARBA00022692"/>
    </source>
</evidence>
<evidence type="ECO:0000256" key="6">
    <source>
        <dbReference type="SAM" id="Phobius"/>
    </source>
</evidence>
<evidence type="ECO:0000256" key="4">
    <source>
        <dbReference type="ARBA" id="ARBA00022989"/>
    </source>
</evidence>
<feature type="transmembrane region" description="Helical" evidence="6">
    <location>
        <begin position="447"/>
        <end position="469"/>
    </location>
</feature>
<feature type="transmembrane region" description="Helical" evidence="6">
    <location>
        <begin position="391"/>
        <end position="411"/>
    </location>
</feature>
<dbReference type="CDD" id="cd13128">
    <property type="entry name" value="MATE_Wzx_like"/>
    <property type="match status" value="1"/>
</dbReference>
<keyword evidence="3 6" id="KW-0812">Transmembrane</keyword>
<feature type="transmembrane region" description="Helical" evidence="6">
    <location>
        <begin position="152"/>
        <end position="174"/>
    </location>
</feature>
<evidence type="ECO:0000313" key="7">
    <source>
        <dbReference type="EMBL" id="AOU98656.1"/>
    </source>
</evidence>
<dbReference type="KEGG" id="aprs:BI364_12420"/>
<feature type="transmembrane region" description="Helical" evidence="6">
    <location>
        <begin position="12"/>
        <end position="34"/>
    </location>
</feature>
<feature type="transmembrane region" description="Helical" evidence="6">
    <location>
        <begin position="334"/>
        <end position="354"/>
    </location>
</feature>
<reference evidence="8" key="1">
    <citation type="submission" date="2016-09" db="EMBL/GenBank/DDBJ databases">
        <title>Acidihalobacter prosperus F5.</title>
        <authorList>
            <person name="Khaleque H.N."/>
            <person name="Ramsay J.P."/>
            <person name="Kaksonen A.H."/>
            <person name="Boxall N.J."/>
            <person name="Watkin E.L.J."/>
        </authorList>
    </citation>
    <scope>NUCLEOTIDE SEQUENCE [LARGE SCALE GENOMIC DNA]</scope>
    <source>
        <strain evidence="8">F5</strain>
    </source>
</reference>
<keyword evidence="8" id="KW-1185">Reference proteome</keyword>
<evidence type="ECO:0000313" key="8">
    <source>
        <dbReference type="Proteomes" id="UP000095401"/>
    </source>
</evidence>
<protein>
    <submittedName>
        <fullName evidence="7">Teichoic acid transporter</fullName>
    </submittedName>
</protein>
<proteinExistence type="predicted"/>
<dbReference type="PANTHER" id="PTHR30250:SF26">
    <property type="entry name" value="PSMA PROTEIN"/>
    <property type="match status" value="1"/>
</dbReference>
<keyword evidence="5 6" id="KW-0472">Membrane</keyword>
<sequence>MSSRGVIRSTVINLIGQVVPTLVALATVPLYLHWVGEVKYGVLLLAFTMLGYFGAFDFGLGRAVAQRVAGQEDVVENNRTFWTALTFGLSVGLIGGLVLYALGHWLFAGVFRIPPEYHTQVVDSIPWLAMTVPLVSTLSVLTGTLQAKQAFIALNAGQAIGSIALQVFPLIWVAMGHASMSALVSSALFGRLTGLVFIYWAVVRALPIFGAPRMQRGEIASLLRFGGWISLSGMLIPLLTIVDRMVIGVQLGAAAVTAYTVPFSLTQRVTYIPLSLATTLFPKFSQLRGESAERLMHQSILGLVALQTPVVVLGVVLTQPFFQLWLGNEMAVKMVPIAIVLLVGIWINGPAYVPNVYMPAQGRPDLMAKFYVAELLPFLALLWVLVGQWGIVGAGIAWVVRSTADAIFCFVATRTLGLYWKAILPNFPAIMMAVWSALAPIGLIPKLIVGLLALAVSLIASWYVSPLALRDRVLTALRIKTARATSKS</sequence>
<dbReference type="EMBL" id="CP017415">
    <property type="protein sequence ID" value="AOU98656.1"/>
    <property type="molecule type" value="Genomic_DNA"/>
</dbReference>
<feature type="transmembrane region" description="Helical" evidence="6">
    <location>
        <begin position="222"/>
        <end position="241"/>
    </location>
</feature>
<feature type="transmembrane region" description="Helical" evidence="6">
    <location>
        <begin position="127"/>
        <end position="145"/>
    </location>
</feature>
<dbReference type="InterPro" id="IPR050833">
    <property type="entry name" value="Poly_Biosynth_Transport"/>
</dbReference>
<dbReference type="AlphaFoldDB" id="A0A1D8IQE2"/>
<feature type="transmembrane region" description="Helical" evidence="6">
    <location>
        <begin position="247"/>
        <end position="265"/>
    </location>
</feature>
<accession>A0A1D8IQE2</accession>
<dbReference type="Pfam" id="PF13440">
    <property type="entry name" value="Polysacc_synt_3"/>
    <property type="match status" value="1"/>
</dbReference>
<feature type="transmembrane region" description="Helical" evidence="6">
    <location>
        <begin position="423"/>
        <end position="441"/>
    </location>
</feature>
<feature type="transmembrane region" description="Helical" evidence="6">
    <location>
        <begin position="300"/>
        <end position="322"/>
    </location>
</feature>